<accession>A0A485BN22</accession>
<proteinExistence type="predicted"/>
<reference evidence="2 3" key="1">
    <citation type="submission" date="2019-03" db="EMBL/GenBank/DDBJ databases">
        <authorList>
            <consortium name="Pathogen Informatics"/>
        </authorList>
    </citation>
    <scope>NUCLEOTIDE SEQUENCE [LARGE SCALE GENOMIC DNA]</scope>
    <source>
        <strain evidence="2 3">NCTC12993</strain>
    </source>
</reference>
<keyword evidence="3" id="KW-1185">Reference proteome</keyword>
<gene>
    <name evidence="2" type="ORF">NCTC12993_05008</name>
</gene>
<dbReference type="EMBL" id="CAADJD010000022">
    <property type="protein sequence ID" value="VFS73713.1"/>
    <property type="molecule type" value="Genomic_DNA"/>
</dbReference>
<evidence type="ECO:0000313" key="2">
    <source>
        <dbReference type="EMBL" id="VFS73713.1"/>
    </source>
</evidence>
<sequence>MNAVRPLGILTLLLVVSNPVLAQEASLPLKEQIHTDEGTICVYERAEHREKIVIPNGRECPRTIQNAH</sequence>
<keyword evidence="1" id="KW-0732">Signal</keyword>
<evidence type="ECO:0000256" key="1">
    <source>
        <dbReference type="SAM" id="SignalP"/>
    </source>
</evidence>
<protein>
    <recommendedName>
        <fullName evidence="4">Secreted protein</fullName>
    </recommendedName>
</protein>
<dbReference type="Proteomes" id="UP000401081">
    <property type="component" value="Unassembled WGS sequence"/>
</dbReference>
<feature type="chain" id="PRO_5019715667" description="Secreted protein" evidence="1">
    <location>
        <begin position="23"/>
        <end position="68"/>
    </location>
</feature>
<feature type="signal peptide" evidence="1">
    <location>
        <begin position="1"/>
        <end position="22"/>
    </location>
</feature>
<evidence type="ECO:0008006" key="4">
    <source>
        <dbReference type="Google" id="ProtNLM"/>
    </source>
</evidence>
<dbReference type="AlphaFoldDB" id="A0A485BN22"/>
<organism evidence="2 3">
    <name type="scientific">Kluyvera cryocrescens</name>
    <name type="common">Kluyvera citrophila</name>
    <dbReference type="NCBI Taxonomy" id="580"/>
    <lineage>
        <taxon>Bacteria</taxon>
        <taxon>Pseudomonadati</taxon>
        <taxon>Pseudomonadota</taxon>
        <taxon>Gammaproteobacteria</taxon>
        <taxon>Enterobacterales</taxon>
        <taxon>Enterobacteriaceae</taxon>
        <taxon>Kluyvera</taxon>
    </lineage>
</organism>
<evidence type="ECO:0000313" key="3">
    <source>
        <dbReference type="Proteomes" id="UP000401081"/>
    </source>
</evidence>
<name>A0A485BN22_KLUCR</name>